<protein>
    <submittedName>
        <fullName evidence="4">D-alanyl-D-alanine carboxypeptidase family protein</fullName>
    </submittedName>
</protein>
<evidence type="ECO:0000313" key="4">
    <source>
        <dbReference type="EMBL" id="MEZ0163487.1"/>
    </source>
</evidence>
<dbReference type="CDD" id="cd14814">
    <property type="entry name" value="Peptidase_M15"/>
    <property type="match status" value="1"/>
</dbReference>
<dbReference type="InterPro" id="IPR052179">
    <property type="entry name" value="DD-CPase-like"/>
</dbReference>
<sequence>MLSPTARTTARPARVRAAALLAAATGAGALTLGVLTPAATAAPLPAATVVPAAAPAAAPAAEAPTQEQVDEARRQAAESSARLTQAQADLVAAQAQLDALAAQAATALEAYQQAMEAQWAAANEETVQRQRLAEAEATLEQGRKDLGQWASQTYRGGGSLEPYSGLVSVLKGGATDETASAVASARRIGDGRTNAVEAFEQAQRVQADATVRAADAAAEATRQAGIAVAAKQQADTLVAQQRSQVESLAVLQAAASGTATSDSARAEDLAANLAAAQAQAAQAAAAATAGGFTAVGDCETGINLSGFANGLIPRNALCPLASAPRHVLRSDAANAFAALNQAYAAEFGSNIAITDSYRTLAEQIDVKARKPTLAARPGTSRHGLGIAVDLGGGIQSATTPQHQWMDRNAALYGWINPAWAQNRGGQFEPWHWEFTG</sequence>
<accession>A0ABV4GW09</accession>
<dbReference type="InterPro" id="IPR003709">
    <property type="entry name" value="VanY-like_core_dom"/>
</dbReference>
<dbReference type="PANTHER" id="PTHR34385:SF1">
    <property type="entry name" value="PEPTIDOGLYCAN L-ALANYL-D-GLUTAMATE ENDOPEPTIDASE CWLK"/>
    <property type="match status" value="1"/>
</dbReference>
<keyword evidence="4" id="KW-0645">Protease</keyword>
<feature type="region of interest" description="Disordered" evidence="1">
    <location>
        <begin position="58"/>
        <end position="80"/>
    </location>
</feature>
<reference evidence="4 5" key="1">
    <citation type="submission" date="2024-07" db="EMBL/GenBank/DDBJ databases">
        <authorList>
            <person name="Thanompreechachai J."/>
            <person name="Duangmal K."/>
        </authorList>
    </citation>
    <scope>NUCLEOTIDE SEQUENCE [LARGE SCALE GENOMIC DNA]</scope>
    <source>
        <strain evidence="4 5">LSe6-4</strain>
    </source>
</reference>
<evidence type="ECO:0000259" key="3">
    <source>
        <dbReference type="Pfam" id="PF02557"/>
    </source>
</evidence>
<dbReference type="PANTHER" id="PTHR34385">
    <property type="entry name" value="D-ALANYL-D-ALANINE CARBOXYPEPTIDASE"/>
    <property type="match status" value="1"/>
</dbReference>
<dbReference type="Gene3D" id="3.30.1380.10">
    <property type="match status" value="1"/>
</dbReference>
<proteinExistence type="predicted"/>
<gene>
    <name evidence="4" type="ORF">AB2L27_01760</name>
</gene>
<dbReference type="SUPFAM" id="SSF55166">
    <property type="entry name" value="Hedgehog/DD-peptidase"/>
    <property type="match status" value="1"/>
</dbReference>
<feature type="domain" description="D-alanyl-D-alanine carboxypeptidase-like core" evidence="3">
    <location>
        <begin position="326"/>
        <end position="436"/>
    </location>
</feature>
<keyword evidence="2" id="KW-0732">Signal</keyword>
<evidence type="ECO:0000313" key="5">
    <source>
        <dbReference type="Proteomes" id="UP001565927"/>
    </source>
</evidence>
<evidence type="ECO:0000256" key="1">
    <source>
        <dbReference type="SAM" id="MobiDB-lite"/>
    </source>
</evidence>
<feature type="signal peptide" evidence="2">
    <location>
        <begin position="1"/>
        <end position="41"/>
    </location>
</feature>
<dbReference type="Pfam" id="PF02557">
    <property type="entry name" value="VanY"/>
    <property type="match status" value="1"/>
</dbReference>
<dbReference type="RefSeq" id="WP_370439747.1">
    <property type="nucleotide sequence ID" value="NZ_JBGFTU010000002.1"/>
</dbReference>
<comment type="caution">
    <text evidence="4">The sequence shown here is derived from an EMBL/GenBank/DDBJ whole genome shotgun (WGS) entry which is preliminary data.</text>
</comment>
<keyword evidence="5" id="KW-1185">Reference proteome</keyword>
<dbReference type="InterPro" id="IPR009045">
    <property type="entry name" value="Zn_M74/Hedgehog-like"/>
</dbReference>
<name>A0ABV4GW09_9ACTN</name>
<dbReference type="GO" id="GO:0004180">
    <property type="term" value="F:carboxypeptidase activity"/>
    <property type="evidence" value="ECO:0007669"/>
    <property type="project" value="UniProtKB-KW"/>
</dbReference>
<keyword evidence="4" id="KW-0121">Carboxypeptidase</keyword>
<keyword evidence="4" id="KW-0378">Hydrolase</keyword>
<dbReference type="EMBL" id="JBGFTU010000002">
    <property type="protein sequence ID" value="MEZ0163487.1"/>
    <property type="molecule type" value="Genomic_DNA"/>
</dbReference>
<evidence type="ECO:0000256" key="2">
    <source>
        <dbReference type="SAM" id="SignalP"/>
    </source>
</evidence>
<organism evidence="4 5">
    <name type="scientific">Kineococcus halophytocola</name>
    <dbReference type="NCBI Taxonomy" id="3234027"/>
    <lineage>
        <taxon>Bacteria</taxon>
        <taxon>Bacillati</taxon>
        <taxon>Actinomycetota</taxon>
        <taxon>Actinomycetes</taxon>
        <taxon>Kineosporiales</taxon>
        <taxon>Kineosporiaceae</taxon>
        <taxon>Kineococcus</taxon>
    </lineage>
</organism>
<feature type="chain" id="PRO_5045257435" evidence="2">
    <location>
        <begin position="42"/>
        <end position="436"/>
    </location>
</feature>
<dbReference type="Proteomes" id="UP001565927">
    <property type="component" value="Unassembled WGS sequence"/>
</dbReference>